<dbReference type="GO" id="GO:0005737">
    <property type="term" value="C:cytoplasm"/>
    <property type="evidence" value="ECO:0007669"/>
    <property type="project" value="UniProtKB-SubCell"/>
</dbReference>
<dbReference type="Proteomes" id="UP000271241">
    <property type="component" value="Unassembled WGS sequence"/>
</dbReference>
<keyword evidence="3" id="KW-0547">Nucleotide-binding</keyword>
<feature type="compositionally biased region" description="Low complexity" evidence="8">
    <location>
        <begin position="1034"/>
        <end position="1055"/>
    </location>
</feature>
<evidence type="ECO:0000256" key="6">
    <source>
        <dbReference type="PROSITE-ProRule" id="PRU00283"/>
    </source>
</evidence>
<feature type="coiled-coil region" evidence="7">
    <location>
        <begin position="646"/>
        <end position="683"/>
    </location>
</feature>
<evidence type="ECO:0000256" key="8">
    <source>
        <dbReference type="SAM" id="MobiDB-lite"/>
    </source>
</evidence>
<dbReference type="PANTHER" id="PTHR47969">
    <property type="entry name" value="CHROMOSOME-ASSOCIATED KINESIN KIF4A-RELATED"/>
    <property type="match status" value="1"/>
</dbReference>
<evidence type="ECO:0000256" key="4">
    <source>
        <dbReference type="ARBA" id="ARBA00022840"/>
    </source>
</evidence>
<dbReference type="AlphaFoldDB" id="A0A4P9XH01"/>
<reference evidence="11" key="1">
    <citation type="journal article" date="2018" name="Nat. Microbiol.">
        <title>Leveraging single-cell genomics to expand the fungal tree of life.</title>
        <authorList>
            <person name="Ahrendt S.R."/>
            <person name="Quandt C.A."/>
            <person name="Ciobanu D."/>
            <person name="Clum A."/>
            <person name="Salamov A."/>
            <person name="Andreopoulos B."/>
            <person name="Cheng J.F."/>
            <person name="Woyke T."/>
            <person name="Pelin A."/>
            <person name="Henrissat B."/>
            <person name="Reynolds N.K."/>
            <person name="Benny G.L."/>
            <person name="Smith M.E."/>
            <person name="James T.Y."/>
            <person name="Grigoriev I.V."/>
        </authorList>
    </citation>
    <scope>NUCLEOTIDE SEQUENCE [LARGE SCALE GENOMIC DNA]</scope>
    <source>
        <strain evidence="11">RSA 1356</strain>
    </source>
</reference>
<comment type="similarity">
    <text evidence="6">Belongs to the TRAFAC class myosin-kinesin ATPase superfamily. Kinesin family.</text>
</comment>
<dbReference type="InterPro" id="IPR027640">
    <property type="entry name" value="Kinesin-like_fam"/>
</dbReference>
<dbReference type="Pfam" id="PF00225">
    <property type="entry name" value="Kinesin"/>
    <property type="match status" value="1"/>
</dbReference>
<feature type="compositionally biased region" description="Basic and acidic residues" evidence="8">
    <location>
        <begin position="820"/>
        <end position="834"/>
    </location>
</feature>
<dbReference type="GO" id="GO:0005875">
    <property type="term" value="C:microtubule associated complex"/>
    <property type="evidence" value="ECO:0007669"/>
    <property type="project" value="TreeGrafter"/>
</dbReference>
<dbReference type="InterPro" id="IPR001752">
    <property type="entry name" value="Kinesin_motor_dom"/>
</dbReference>
<evidence type="ECO:0000256" key="5">
    <source>
        <dbReference type="ARBA" id="ARBA00023054"/>
    </source>
</evidence>
<dbReference type="GO" id="GO:0003777">
    <property type="term" value="F:microtubule motor activity"/>
    <property type="evidence" value="ECO:0007669"/>
    <property type="project" value="InterPro"/>
</dbReference>
<dbReference type="PROSITE" id="PS50067">
    <property type="entry name" value="KINESIN_MOTOR_2"/>
    <property type="match status" value="1"/>
</dbReference>
<feature type="domain" description="Kinesin motor" evidence="9">
    <location>
        <begin position="1"/>
        <end position="94"/>
    </location>
</feature>
<keyword evidence="11" id="KW-1185">Reference proteome</keyword>
<dbReference type="GO" id="GO:0007018">
    <property type="term" value="P:microtubule-based movement"/>
    <property type="evidence" value="ECO:0007669"/>
    <property type="project" value="InterPro"/>
</dbReference>
<evidence type="ECO:0000259" key="9">
    <source>
        <dbReference type="PROSITE" id="PS50067"/>
    </source>
</evidence>
<organism evidence="10 11">
    <name type="scientific">Thamnocephalis sphaerospora</name>
    <dbReference type="NCBI Taxonomy" id="78915"/>
    <lineage>
        <taxon>Eukaryota</taxon>
        <taxon>Fungi</taxon>
        <taxon>Fungi incertae sedis</taxon>
        <taxon>Zoopagomycota</taxon>
        <taxon>Zoopagomycotina</taxon>
        <taxon>Zoopagomycetes</taxon>
        <taxon>Zoopagales</taxon>
        <taxon>Sigmoideomycetaceae</taxon>
        <taxon>Thamnocephalis</taxon>
    </lineage>
</organism>
<feature type="region of interest" description="Disordered" evidence="8">
    <location>
        <begin position="820"/>
        <end position="844"/>
    </location>
</feature>
<evidence type="ECO:0000256" key="3">
    <source>
        <dbReference type="ARBA" id="ARBA00022741"/>
    </source>
</evidence>
<comment type="subcellular location">
    <subcellularLocation>
        <location evidence="1">Cytoplasm</location>
    </subcellularLocation>
</comment>
<feature type="region of interest" description="Disordered" evidence="8">
    <location>
        <begin position="1108"/>
        <end position="1127"/>
    </location>
</feature>
<feature type="region of interest" description="Disordered" evidence="8">
    <location>
        <begin position="1028"/>
        <end position="1059"/>
    </location>
</feature>
<feature type="region of interest" description="Disordered" evidence="8">
    <location>
        <begin position="420"/>
        <end position="447"/>
    </location>
</feature>
<dbReference type="Gene3D" id="3.40.850.10">
    <property type="entry name" value="Kinesin motor domain"/>
    <property type="match status" value="1"/>
</dbReference>
<feature type="region of interest" description="Disordered" evidence="8">
    <location>
        <begin position="898"/>
        <end position="1005"/>
    </location>
</feature>
<evidence type="ECO:0000256" key="7">
    <source>
        <dbReference type="SAM" id="Coils"/>
    </source>
</evidence>
<evidence type="ECO:0000256" key="1">
    <source>
        <dbReference type="ARBA" id="ARBA00004496"/>
    </source>
</evidence>
<dbReference type="Pfam" id="PF25764">
    <property type="entry name" value="KIF21A_4th"/>
    <property type="match status" value="1"/>
</dbReference>
<keyword evidence="4" id="KW-0067">ATP-binding</keyword>
<feature type="coiled-coil region" evidence="7">
    <location>
        <begin position="105"/>
        <end position="181"/>
    </location>
</feature>
<evidence type="ECO:0000256" key="2">
    <source>
        <dbReference type="ARBA" id="ARBA00022490"/>
    </source>
</evidence>
<comment type="caution">
    <text evidence="6">Lacks conserved residue(s) required for the propagation of feature annotation.</text>
</comment>
<feature type="compositionally biased region" description="Low complexity" evidence="8">
    <location>
        <begin position="965"/>
        <end position="986"/>
    </location>
</feature>
<gene>
    <name evidence="10" type="ORF">THASP1DRAFT_33295</name>
</gene>
<feature type="non-terminal residue" evidence="10">
    <location>
        <position position="1"/>
    </location>
</feature>
<feature type="compositionally biased region" description="Polar residues" evidence="8">
    <location>
        <begin position="994"/>
        <end position="1005"/>
    </location>
</feature>
<dbReference type="InterPro" id="IPR036961">
    <property type="entry name" value="Kinesin_motor_dom_sf"/>
</dbReference>
<dbReference type="GO" id="GO:0007052">
    <property type="term" value="P:mitotic spindle organization"/>
    <property type="evidence" value="ECO:0007669"/>
    <property type="project" value="TreeGrafter"/>
</dbReference>
<accession>A0A4P9XH01</accession>
<keyword evidence="2" id="KW-0963">Cytoplasm</keyword>
<proteinExistence type="inferred from homology"/>
<dbReference type="SUPFAM" id="SSF52540">
    <property type="entry name" value="P-loop containing nucleoside triphosphate hydrolases"/>
    <property type="match status" value="1"/>
</dbReference>
<feature type="region of interest" description="Disordered" evidence="8">
    <location>
        <begin position="570"/>
        <end position="623"/>
    </location>
</feature>
<dbReference type="STRING" id="78915.A0A4P9XH01"/>
<evidence type="ECO:0000313" key="10">
    <source>
        <dbReference type="EMBL" id="RKP04888.1"/>
    </source>
</evidence>
<dbReference type="OrthoDB" id="3176171at2759"/>
<dbReference type="GO" id="GO:0051231">
    <property type="term" value="P:spindle elongation"/>
    <property type="evidence" value="ECO:0007669"/>
    <property type="project" value="TreeGrafter"/>
</dbReference>
<dbReference type="GO" id="GO:0005524">
    <property type="term" value="F:ATP binding"/>
    <property type="evidence" value="ECO:0007669"/>
    <property type="project" value="UniProtKB-KW"/>
</dbReference>
<dbReference type="GO" id="GO:0008017">
    <property type="term" value="F:microtubule binding"/>
    <property type="evidence" value="ECO:0007669"/>
    <property type="project" value="InterPro"/>
</dbReference>
<dbReference type="PANTHER" id="PTHR47969:SF15">
    <property type="entry name" value="CHROMOSOME-ASSOCIATED KINESIN KIF4A-RELATED"/>
    <property type="match status" value="1"/>
</dbReference>
<feature type="compositionally biased region" description="Polar residues" evidence="8">
    <location>
        <begin position="938"/>
        <end position="952"/>
    </location>
</feature>
<evidence type="ECO:0000313" key="11">
    <source>
        <dbReference type="Proteomes" id="UP000271241"/>
    </source>
</evidence>
<dbReference type="InterPro" id="IPR027417">
    <property type="entry name" value="P-loop_NTPase"/>
</dbReference>
<protein>
    <recommendedName>
        <fullName evidence="9">Kinesin motor domain-containing protein</fullName>
    </recommendedName>
</protein>
<dbReference type="SMART" id="SM00129">
    <property type="entry name" value="KISc"/>
    <property type="match status" value="1"/>
</dbReference>
<keyword evidence="5 7" id="KW-0175">Coiled coil</keyword>
<sequence length="1127" mass="126315">RTNATGDRAKEGSSINAGLLALGNVISALADASSVKPGQPVPHVPYRDSKLTRLLQDSLGGNSQTLMLACVSASDSNFSETLSTLRYASRARKIQNRIRANVDDAAASAAEVERLRSQVARLQQQLAEIRDNGMASVGPSPLELERRKWLESEVYRARFDASRLKERVRELEQEVVRTRAECDTLVFQYGDAADELDMNSDDAVHPLILKYMREIGVLEHQLKEAARDLRYYKEKEESAELEMESLDGFSLASLPHSASSSRATSRSEMRQLFEVDLEKASLRLRFDVSLVLQDAEENQLSVTEGSLMGDDATTINTRAPTQASMRTLEDPFNPEDFIIPPADDIGPDEDEDEYMEKMLRQINDSIVLKEGLLEHIEQLQRAVSTKETLLRELEQSRYEQLVIREEYDRRLEELQENLAHAQGERDQALKSLPNSRGAKDNALSPEAKQRYEQKMKALINEISELRKESNEANRAAETARSQNQFMLRNMKQHLESLKGEKQRMANQMKEEAHRVRDQINTYQREIQSLRRQERKATDSLQRLEKQFELQRKTLKKEQEEKRMLQTQLKQAQKMLSGAKSPPSSPRDIKLDRRSTSMSRRQSMHESRKMPKRPSTSTDVVDGSMSGIRTTFKRQQLEREIGVCVAKRQVFQVLDELNAKRDRLQAERQALTDERNLILREEEEASGVTPDPSTPLYMDDRLELIDAEISYLDARVRGLRVEAAQMNLWEPGPGWLGRDTAYDNAVQMLQTLPASEARRMLWFFMDEIIRLRVDQWSRQMAVGEMDKSMMDMRRTLLMMRKTAVAAAVEYEKRLRKMEQRLIAKETGTRVPRSSEPKSPTSPTKDVAIFERIYERGIFTKAVRSVEGAATPVVAAERRHMVTKSDGYLLAGQFHATAGGQLNAEPNAPSEYSSSGSSGSSDAFRSPPLPNSNPRIGLLRTNSNPDRQSATANTLAALEGNLRRARSNSSCSSSGSPSGTRSRALSSSSKRRSLYFQETTPVSPTDSLASVEAQELCREVDLIIESTSLKSPMRPRSQSMTSVVSSSTVRSLGSHSRTGSGTTVSLMSLITPMRKTYSSADSSTGASGSVAGDCSASEIAAGGSPAAPLRIDTQLHRRDSIPSTSWSAM</sequence>
<name>A0A4P9XH01_9FUNG</name>
<dbReference type="EMBL" id="KZ993388">
    <property type="protein sequence ID" value="RKP04888.1"/>
    <property type="molecule type" value="Genomic_DNA"/>
</dbReference>